<dbReference type="PROSITE" id="PS50109">
    <property type="entry name" value="HIS_KIN"/>
    <property type="match status" value="1"/>
</dbReference>
<comment type="caution">
    <text evidence="7">The sequence shown here is derived from an EMBL/GenBank/DDBJ whole genome shotgun (WGS) entry which is preliminary data.</text>
</comment>
<dbReference type="InterPro" id="IPR036097">
    <property type="entry name" value="HisK_dim/P_sf"/>
</dbReference>
<dbReference type="SUPFAM" id="SSF55874">
    <property type="entry name" value="ATPase domain of HSP90 chaperone/DNA topoisomerase II/histidine kinase"/>
    <property type="match status" value="1"/>
</dbReference>
<dbReference type="Gene3D" id="3.40.50.980">
    <property type="match status" value="2"/>
</dbReference>
<dbReference type="Proteomes" id="UP000076881">
    <property type="component" value="Unassembled WGS sequence"/>
</dbReference>
<sequence>MKCLFTIALLATAVAATEQTMQEAQQAQMIDAMEAKAADFVSLIKQQCSDMPPKCLDIVEDVHQTASVDHLDTITMSVATMPSLTESIASPQERFRLSPPREHLSAVVPLSKVQEVLWVDYMRQPWTTHFRYVQSCSFASPWGWKERRHCSSTRPRIGHGGLGRCYSQSWRLFRGPRQESTTSGSEASYPACRQWKTVHMRRFRRCQLYGICLPPKTVSVWADSGITAGEMPQSVSDAQPIDLAYLFFTSESTGLPKAIMVENQNLGSYVSATREAVKKVSRSILDNASVPLASSGPAPVSSQSRSQALRAKLLAGMDPKQVQTQRSVKVVPESVREREVFKYEPFLQDKYPTNRDGRPPPSADLATSTDVVLTSLAQLGLYQTGTERAFISLFDANSQYIIAEATQSTPLIPGLPGDECPSPLLLSGRAIPRSHGVCEHALYALNADLDDVQNPGDSPNAAELPLMVVHDLTTHEIFSTKPYCRTGPGPQFYAAVPIRTSRGINIGTYSVRSSRSGITWDSASSSRLRQISRAIMGHLATNREKHAYRRNARVTRGLGSLIEGKSTLVGWEHGPNIGAFADNPSLEGELDKTQQRLERQERLEEDLPQPSSEISNVTLAADEDREPTKAQGRDDSTGFDTSLFDAQRYSSQGSKIGPGNGIDTEPALHIHVLEQNRRTLFAKASNILRESFEVEGCIFFNISVGSYRNRETNKSRTPQHNETSAGQANLASSSDEQPPTTPMDDLNADCDIIAFATTRGSSINSAKVDPGEAHMSKQFLAKLLRRYPNGKVFNFGAGGELHPSDASSSSEDDGLLTSCKKTPASEDSNPETAHSANTSSRGADRPPRRVREGMEIYGSFAGARSVAFMPIWDAKRERWSAAGFLYTFTPARSFTVEGELSLLKAFVSSISAEVYAQEALESDKAKSDALGSLSHELRSPLHGIILSTELLNDTNLSVFQGNAAHTIEICCRTLLDTIDHLLDYANINNFLGRNNKDARASSPVSRALTKEGQFGKKRLYSNARLDGLVEEVIESVFAGFNFQSMSIKQLARRNTFNLRSSTDTAANAWMDKAHAMEQMSPGTVDGGAGADEYDFHIGPVLVYLRVDSTCKWMFYLPGGAIRRIIMNLVGNALKFTTKGAVWVTLGQAKVSAKLRPSETLVKLVVQDTGKGISEDFIRYKLYKPFSKEDEFASGTGLGLSIVKKIVASLRGRIDMESTVGVGTKFTIILPLEQSGSKVRQTEEDRAFAEQEQELRGLRVQTIGTMSGEDEQGRRIGIVEDICRNTLHLDVVARDNDQELKPDIVVWSESALPESWSGITQHSRTPNVVICQDALTAYGHFTAFESSGHGGIFEFVSQPIGPRKLAQSIQRAFRRWTSIDTDSSPPVRPAGLRNLHNSNSGSTGITIDSAEVPTLAARQASLTPSPPVNVSENEASLAAPELPELSRKLASPVTAQLDGSIGADVILIVDDNRINREVLSAFIHKLGRKYEMAVNGKEALDTYMRHPDYFAVILMDISMPVMNGFEATRAMRKFEHENRRQPTPIIALSGLASNAAQREALESGVNLFLSKPVRFHALSEAFASIPG</sequence>
<feature type="region of interest" description="Disordered" evidence="3">
    <location>
        <begin position="1379"/>
        <end position="1405"/>
    </location>
</feature>
<feature type="compositionally biased region" description="Polar residues" evidence="3">
    <location>
        <begin position="609"/>
        <end position="618"/>
    </location>
</feature>
<feature type="domain" description="Response regulatory" evidence="6">
    <location>
        <begin position="1464"/>
        <end position="1585"/>
    </location>
</feature>
<organism evidence="7 8">
    <name type="scientific">Akanthomyces lecanii RCEF 1005</name>
    <dbReference type="NCBI Taxonomy" id="1081108"/>
    <lineage>
        <taxon>Eukaryota</taxon>
        <taxon>Fungi</taxon>
        <taxon>Dikarya</taxon>
        <taxon>Ascomycota</taxon>
        <taxon>Pezizomycotina</taxon>
        <taxon>Sordariomycetes</taxon>
        <taxon>Hypocreomycetidae</taxon>
        <taxon>Hypocreales</taxon>
        <taxon>Cordycipitaceae</taxon>
        <taxon>Akanthomyces</taxon>
        <taxon>Cordyceps confragosa</taxon>
    </lineage>
</organism>
<dbReference type="InterPro" id="IPR011006">
    <property type="entry name" value="CheY-like_superfamily"/>
</dbReference>
<dbReference type="InterPro" id="IPR001789">
    <property type="entry name" value="Sig_transdc_resp-reg_receiver"/>
</dbReference>
<keyword evidence="4" id="KW-0732">Signal</keyword>
<dbReference type="Pfam" id="PF02518">
    <property type="entry name" value="HATPase_c"/>
    <property type="match status" value="1"/>
</dbReference>
<dbReference type="InterPro" id="IPR003594">
    <property type="entry name" value="HATPase_dom"/>
</dbReference>
<feature type="compositionally biased region" description="Polar residues" evidence="3">
    <location>
        <begin position="715"/>
        <end position="738"/>
    </location>
</feature>
<keyword evidence="8" id="KW-1185">Reference proteome</keyword>
<dbReference type="SMART" id="SM00387">
    <property type="entry name" value="HATPase_c"/>
    <property type="match status" value="1"/>
</dbReference>
<evidence type="ECO:0000313" key="7">
    <source>
        <dbReference type="EMBL" id="OAA67726.1"/>
    </source>
</evidence>
<dbReference type="InterPro" id="IPR004358">
    <property type="entry name" value="Sig_transdc_His_kin-like_C"/>
</dbReference>
<dbReference type="PANTHER" id="PTHR43719:SF69">
    <property type="entry name" value="HISTIDINE KINASE G7"/>
    <property type="match status" value="1"/>
</dbReference>
<dbReference type="Pfam" id="PF00072">
    <property type="entry name" value="Response_reg"/>
    <property type="match status" value="1"/>
</dbReference>
<evidence type="ECO:0000256" key="4">
    <source>
        <dbReference type="SAM" id="SignalP"/>
    </source>
</evidence>
<feature type="region of interest" description="Disordered" evidence="3">
    <location>
        <begin position="593"/>
        <end position="641"/>
    </location>
</feature>
<keyword evidence="7" id="KW-0067">ATP-binding</keyword>
<reference evidence="7 8" key="1">
    <citation type="journal article" date="2016" name="Genome Biol. Evol.">
        <title>Divergent and convergent evolution of fungal pathogenicity.</title>
        <authorList>
            <person name="Shang Y."/>
            <person name="Xiao G."/>
            <person name="Zheng P."/>
            <person name="Cen K."/>
            <person name="Zhan S."/>
            <person name="Wang C."/>
        </authorList>
    </citation>
    <scope>NUCLEOTIDE SEQUENCE [LARGE SCALE GENOMIC DNA]</scope>
    <source>
        <strain evidence="7 8">RCEF 1005</strain>
    </source>
</reference>
<dbReference type="InterPro" id="IPR005467">
    <property type="entry name" value="His_kinase_dom"/>
</dbReference>
<dbReference type="CDD" id="cd00082">
    <property type="entry name" value="HisKA"/>
    <property type="match status" value="1"/>
</dbReference>
<dbReference type="SMART" id="SM00448">
    <property type="entry name" value="REC"/>
    <property type="match status" value="1"/>
</dbReference>
<evidence type="ECO:0000256" key="1">
    <source>
        <dbReference type="ARBA" id="ARBA00022553"/>
    </source>
</evidence>
<evidence type="ECO:0000259" key="6">
    <source>
        <dbReference type="PROSITE" id="PS50110"/>
    </source>
</evidence>
<dbReference type="GO" id="GO:0005524">
    <property type="term" value="F:ATP binding"/>
    <property type="evidence" value="ECO:0007669"/>
    <property type="project" value="UniProtKB-KW"/>
</dbReference>
<dbReference type="InterPro" id="IPR036890">
    <property type="entry name" value="HATPase_C_sf"/>
</dbReference>
<dbReference type="SUPFAM" id="SSF47384">
    <property type="entry name" value="Homodimeric domain of signal transducing histidine kinase"/>
    <property type="match status" value="1"/>
</dbReference>
<feature type="domain" description="Histidine kinase" evidence="5">
    <location>
        <begin position="932"/>
        <end position="1233"/>
    </location>
</feature>
<feature type="modified residue" description="4-aspartylphosphate" evidence="2">
    <location>
        <position position="1515"/>
    </location>
</feature>
<gene>
    <name evidence="7" type="ORF">LEL_10349</name>
</gene>
<dbReference type="GO" id="GO:0000155">
    <property type="term" value="F:phosphorelay sensor kinase activity"/>
    <property type="evidence" value="ECO:0007669"/>
    <property type="project" value="InterPro"/>
</dbReference>
<dbReference type="STRING" id="1081108.A0A167ZNF7"/>
<feature type="compositionally biased region" description="Basic and acidic residues" evidence="3">
    <location>
        <begin position="626"/>
        <end position="636"/>
    </location>
</feature>
<keyword evidence="1 2" id="KW-0597">Phosphoprotein</keyword>
<dbReference type="SMART" id="SM00388">
    <property type="entry name" value="HisKA"/>
    <property type="match status" value="1"/>
</dbReference>
<dbReference type="EMBL" id="AZHF01000012">
    <property type="protein sequence ID" value="OAA67726.1"/>
    <property type="molecule type" value="Genomic_DNA"/>
</dbReference>
<feature type="compositionally biased region" description="Polar residues" evidence="3">
    <location>
        <begin position="825"/>
        <end position="841"/>
    </location>
</feature>
<dbReference type="SUPFAM" id="SSF56801">
    <property type="entry name" value="Acetyl-CoA synthetase-like"/>
    <property type="match status" value="1"/>
</dbReference>
<feature type="signal peptide" evidence="4">
    <location>
        <begin position="1"/>
        <end position="16"/>
    </location>
</feature>
<dbReference type="CDD" id="cd17546">
    <property type="entry name" value="REC_hyHK_CKI1_RcsC-like"/>
    <property type="match status" value="1"/>
</dbReference>
<protein>
    <submittedName>
        <fullName evidence="7">ATPase-like, ATP-binding domain protein</fullName>
    </submittedName>
</protein>
<evidence type="ECO:0000256" key="3">
    <source>
        <dbReference type="SAM" id="MobiDB-lite"/>
    </source>
</evidence>
<dbReference type="InterPro" id="IPR050956">
    <property type="entry name" value="2C_system_His_kinase"/>
</dbReference>
<dbReference type="Gene3D" id="1.10.287.130">
    <property type="match status" value="1"/>
</dbReference>
<feature type="chain" id="PRO_5007895130" evidence="4">
    <location>
        <begin position="17"/>
        <end position="1586"/>
    </location>
</feature>
<evidence type="ECO:0000313" key="8">
    <source>
        <dbReference type="Proteomes" id="UP000076881"/>
    </source>
</evidence>
<keyword evidence="7" id="KW-0547">Nucleotide-binding</keyword>
<feature type="compositionally biased region" description="Basic and acidic residues" evidence="3">
    <location>
        <begin position="593"/>
        <end position="602"/>
    </location>
</feature>
<evidence type="ECO:0000256" key="2">
    <source>
        <dbReference type="PROSITE-ProRule" id="PRU00169"/>
    </source>
</evidence>
<dbReference type="Gene3D" id="3.40.50.2300">
    <property type="match status" value="1"/>
</dbReference>
<dbReference type="InterPro" id="IPR003661">
    <property type="entry name" value="HisK_dim/P_dom"/>
</dbReference>
<feature type="compositionally biased region" description="Polar residues" evidence="3">
    <location>
        <begin position="1394"/>
        <end position="1405"/>
    </location>
</feature>
<feature type="region of interest" description="Disordered" evidence="3">
    <location>
        <begin position="802"/>
        <end position="850"/>
    </location>
</feature>
<dbReference type="SUPFAM" id="SSF55781">
    <property type="entry name" value="GAF domain-like"/>
    <property type="match status" value="1"/>
</dbReference>
<dbReference type="PROSITE" id="PS50110">
    <property type="entry name" value="RESPONSE_REGULATORY"/>
    <property type="match status" value="1"/>
</dbReference>
<feature type="region of interest" description="Disordered" evidence="3">
    <location>
        <begin position="710"/>
        <end position="746"/>
    </location>
</feature>
<dbReference type="Pfam" id="PF00512">
    <property type="entry name" value="HisKA"/>
    <property type="match status" value="1"/>
</dbReference>
<name>A0A167ZNF7_CORDF</name>
<evidence type="ECO:0000259" key="5">
    <source>
        <dbReference type="PROSITE" id="PS50109"/>
    </source>
</evidence>
<proteinExistence type="predicted"/>
<dbReference type="Gene3D" id="3.30.565.10">
    <property type="entry name" value="Histidine kinase-like ATPase, C-terminal domain"/>
    <property type="match status" value="1"/>
</dbReference>
<dbReference type="PANTHER" id="PTHR43719">
    <property type="entry name" value="TWO-COMPONENT HISTIDINE KINASE"/>
    <property type="match status" value="1"/>
</dbReference>
<dbReference type="OrthoDB" id="21225at2759"/>
<dbReference type="SUPFAM" id="SSF52172">
    <property type="entry name" value="CheY-like"/>
    <property type="match status" value="1"/>
</dbReference>
<dbReference type="PRINTS" id="PR00344">
    <property type="entry name" value="BCTRLSENSOR"/>
</dbReference>
<accession>A0A167ZNF7</accession>